<accession>A0A1C2I5S8</accession>
<dbReference type="RefSeq" id="WP_065974284.1">
    <property type="nucleotide sequence ID" value="NZ_LWRY01000137.1"/>
</dbReference>
<evidence type="ECO:0000313" key="5">
    <source>
        <dbReference type="EMBL" id="OCX71346.1"/>
    </source>
</evidence>
<dbReference type="GO" id="GO:0003677">
    <property type="term" value="F:DNA binding"/>
    <property type="evidence" value="ECO:0007669"/>
    <property type="project" value="UniProtKB-KW"/>
</dbReference>
<dbReference type="GO" id="GO:0009307">
    <property type="term" value="P:DNA restriction-modification system"/>
    <property type="evidence" value="ECO:0007669"/>
    <property type="project" value="UniProtKB-KW"/>
</dbReference>
<dbReference type="InterPro" id="IPR000055">
    <property type="entry name" value="Restrct_endonuc_typeI_TRD"/>
</dbReference>
<protein>
    <recommendedName>
        <fullName evidence="4">Type I restriction modification DNA specificity domain-containing protein</fullName>
    </recommendedName>
</protein>
<evidence type="ECO:0000256" key="1">
    <source>
        <dbReference type="ARBA" id="ARBA00010923"/>
    </source>
</evidence>
<reference evidence="5" key="1">
    <citation type="journal article" date="2016" name="Int. J. Mol. Sci.">
        <title>Comparative genomics of the extreme acidophile Acidithiobacillus thiooxidans reveals intraspecific divergence and niche adaptation.</title>
        <authorList>
            <person name="Zhang X."/>
            <person name="Feng X."/>
            <person name="Tao J."/>
            <person name="Ma L."/>
            <person name="Xiao Y."/>
            <person name="Liang Y."/>
            <person name="Liu X."/>
            <person name="Yin H."/>
        </authorList>
    </citation>
    <scope>NUCLEOTIDE SEQUENCE [LARGE SCALE GENOMIC DNA]</scope>
    <source>
        <strain evidence="5">DXS-W</strain>
    </source>
</reference>
<feature type="domain" description="Type I restriction modification DNA specificity" evidence="4">
    <location>
        <begin position="229"/>
        <end position="395"/>
    </location>
</feature>
<gene>
    <name evidence="5" type="ORF">A6M23_12020</name>
</gene>
<dbReference type="Proteomes" id="UP000095008">
    <property type="component" value="Unassembled WGS sequence"/>
</dbReference>
<sequence length="450" mass="49613">MSHYKSYPVYKNSGVEWIGRVPEHWETLRIKRAAALRNERRNDLPNGWTYVGLEDVESESGRYAPTKGESRLSDDSMVGVFRAGDVLYGKLRPYLRKAIVTERDGVCSTEFLVLIAGRAVATWLHCWLLTPDVTQQIEAGCDGAKMPRADWEHVGSIPMPLPPPAEQSTIAAALDRETIRIDALIAKKTCFIELLKEKRSALITHAVTKGFDPDVKMKDSGVEWIGEVPEHWNTARLANIGSFSKGSGGTKADDADVGVACIRYGDIYTTYDTLIRKIVRFITEQASSSYTPIQHGDILLAASGETFEEIGKSSVYLGDENCVCGGDVIILRPVKIVDPAFLAYALASSVSQSQKKLMGKGFTVIHIYAGDLRDLVIVLPPKDEQRSISRHLEKKLASIDGLISTTQRSIDLLKERRSAFIVAAVTGQIDLRCQSGDLPISNDSRRVTCA</sequence>
<dbReference type="CDD" id="cd17268">
    <property type="entry name" value="RMtype1_S_Ara36733I_TRD1-CR1_like"/>
    <property type="match status" value="1"/>
</dbReference>
<evidence type="ECO:0000259" key="4">
    <source>
        <dbReference type="Pfam" id="PF01420"/>
    </source>
</evidence>
<evidence type="ECO:0000256" key="2">
    <source>
        <dbReference type="ARBA" id="ARBA00022747"/>
    </source>
</evidence>
<name>A0A1C2I5S8_ACITH</name>
<dbReference type="PANTHER" id="PTHR43140">
    <property type="entry name" value="TYPE-1 RESTRICTION ENZYME ECOKI SPECIFICITY PROTEIN"/>
    <property type="match status" value="1"/>
</dbReference>
<dbReference type="Pfam" id="PF01420">
    <property type="entry name" value="Methylase_S"/>
    <property type="match status" value="1"/>
</dbReference>
<organism evidence="5 6">
    <name type="scientific">Acidithiobacillus thiooxidans</name>
    <name type="common">Thiobacillus thiooxidans</name>
    <dbReference type="NCBI Taxonomy" id="930"/>
    <lineage>
        <taxon>Bacteria</taxon>
        <taxon>Pseudomonadati</taxon>
        <taxon>Pseudomonadota</taxon>
        <taxon>Acidithiobacillia</taxon>
        <taxon>Acidithiobacillales</taxon>
        <taxon>Acidithiobacillaceae</taxon>
        <taxon>Acidithiobacillus</taxon>
    </lineage>
</organism>
<dbReference type="SUPFAM" id="SSF116734">
    <property type="entry name" value="DNA methylase specificity domain"/>
    <property type="match status" value="2"/>
</dbReference>
<dbReference type="EMBL" id="LWRY01000137">
    <property type="protein sequence ID" value="OCX71346.1"/>
    <property type="molecule type" value="Genomic_DNA"/>
</dbReference>
<dbReference type="OrthoDB" id="9798929at2"/>
<dbReference type="PANTHER" id="PTHR43140:SF1">
    <property type="entry name" value="TYPE I RESTRICTION ENZYME ECOKI SPECIFICITY SUBUNIT"/>
    <property type="match status" value="1"/>
</dbReference>
<evidence type="ECO:0000256" key="3">
    <source>
        <dbReference type="ARBA" id="ARBA00023125"/>
    </source>
</evidence>
<dbReference type="Gene3D" id="3.90.220.20">
    <property type="entry name" value="DNA methylase specificity domains"/>
    <property type="match status" value="2"/>
</dbReference>
<dbReference type="InterPro" id="IPR051212">
    <property type="entry name" value="Type-I_RE_S_subunit"/>
</dbReference>
<evidence type="ECO:0000313" key="6">
    <source>
        <dbReference type="Proteomes" id="UP000095008"/>
    </source>
</evidence>
<keyword evidence="6" id="KW-1185">Reference proteome</keyword>
<dbReference type="AlphaFoldDB" id="A0A1C2I5S8"/>
<comment type="caution">
    <text evidence="5">The sequence shown here is derived from an EMBL/GenBank/DDBJ whole genome shotgun (WGS) entry which is preliminary data.</text>
</comment>
<comment type="similarity">
    <text evidence="1">Belongs to the type-I restriction system S methylase family.</text>
</comment>
<dbReference type="InterPro" id="IPR044946">
    <property type="entry name" value="Restrct_endonuc_typeI_TRD_sf"/>
</dbReference>
<keyword evidence="3" id="KW-0238">DNA-binding</keyword>
<proteinExistence type="inferred from homology"/>
<keyword evidence="2" id="KW-0680">Restriction system</keyword>